<name>X1AUE6_9ZZZZ</name>
<reference evidence="1" key="1">
    <citation type="journal article" date="2014" name="Front. Microbiol.">
        <title>High frequency of phylogenetically diverse reductive dehalogenase-homologous genes in deep subseafloor sedimentary metagenomes.</title>
        <authorList>
            <person name="Kawai M."/>
            <person name="Futagami T."/>
            <person name="Toyoda A."/>
            <person name="Takaki Y."/>
            <person name="Nishi S."/>
            <person name="Hori S."/>
            <person name="Arai W."/>
            <person name="Tsubouchi T."/>
            <person name="Morono Y."/>
            <person name="Uchiyama I."/>
            <person name="Ito T."/>
            <person name="Fujiyama A."/>
            <person name="Inagaki F."/>
            <person name="Takami H."/>
        </authorList>
    </citation>
    <scope>NUCLEOTIDE SEQUENCE</scope>
    <source>
        <strain evidence="1">Expedition CK06-06</strain>
    </source>
</reference>
<evidence type="ECO:0000313" key="1">
    <source>
        <dbReference type="EMBL" id="GAG75903.1"/>
    </source>
</evidence>
<accession>X1AUE6</accession>
<gene>
    <name evidence="1" type="ORF">S01H4_35021</name>
</gene>
<comment type="caution">
    <text evidence="1">The sequence shown here is derived from an EMBL/GenBank/DDBJ whole genome shotgun (WGS) entry which is preliminary data.</text>
</comment>
<dbReference type="EMBL" id="BART01018571">
    <property type="protein sequence ID" value="GAG75903.1"/>
    <property type="molecule type" value="Genomic_DNA"/>
</dbReference>
<proteinExistence type="predicted"/>
<sequence>MPDEAEFGIEPLREIDKSVLMIKTNMCHIANIVPVTEGVVVTDQFCHNPQPPS</sequence>
<protein>
    <submittedName>
        <fullName evidence="1">Uncharacterized protein</fullName>
    </submittedName>
</protein>
<organism evidence="1">
    <name type="scientific">marine sediment metagenome</name>
    <dbReference type="NCBI Taxonomy" id="412755"/>
    <lineage>
        <taxon>unclassified sequences</taxon>
        <taxon>metagenomes</taxon>
        <taxon>ecological metagenomes</taxon>
    </lineage>
</organism>
<dbReference type="AlphaFoldDB" id="X1AUE6"/>
<feature type="non-terminal residue" evidence="1">
    <location>
        <position position="53"/>
    </location>
</feature>